<dbReference type="KEGG" id="rsa:RSal33209_1495"/>
<proteinExistence type="predicted"/>
<evidence type="ECO:0000313" key="1">
    <source>
        <dbReference type="EMBL" id="ABY23231.1"/>
    </source>
</evidence>
<dbReference type="EMBL" id="CP000910">
    <property type="protein sequence ID" value="ABY23231.1"/>
    <property type="molecule type" value="Genomic_DNA"/>
</dbReference>
<keyword evidence="2" id="KW-1185">Reference proteome</keyword>
<dbReference type="AlphaFoldDB" id="A9WNL3"/>
<reference evidence="2" key="1">
    <citation type="journal article" date="2008" name="J. Bacteriol.">
        <title>Genome sequence of the fish pathogen Renibacterium salmoninarum suggests reductive evolution away from an environmental Arthrobacter ancestor.</title>
        <authorList>
            <person name="Wiens G.D."/>
            <person name="Rockey D.D."/>
            <person name="Wu Z."/>
            <person name="Chang J."/>
            <person name="Levy R."/>
            <person name="Crane S."/>
            <person name="Chen D.S."/>
            <person name="Capri G.R."/>
            <person name="Burnett J.R."/>
            <person name="Sudheesh P.S."/>
            <person name="Schipma M.J."/>
            <person name="Burd H."/>
            <person name="Bhattacharyya A."/>
            <person name="Rhodes L.D."/>
            <person name="Kaul R."/>
            <person name="Strom M.S."/>
        </authorList>
    </citation>
    <scope>NUCLEOTIDE SEQUENCE [LARGE SCALE GENOMIC DNA]</scope>
    <source>
        <strain evidence="2">ATCC 33209 / DSM 20767 / JCM 11484 / NBRC 15589 / NCIMB 2235</strain>
    </source>
</reference>
<protein>
    <submittedName>
        <fullName evidence="1">Uncharacterized protein</fullName>
    </submittedName>
</protein>
<name>A9WNL3_RENSM</name>
<organism evidence="1 2">
    <name type="scientific">Renibacterium salmoninarum (strain ATCC 33209 / DSM 20767 / JCM 11484 / NBRC 15589 / NCIMB 2235)</name>
    <dbReference type="NCBI Taxonomy" id="288705"/>
    <lineage>
        <taxon>Bacteria</taxon>
        <taxon>Bacillati</taxon>
        <taxon>Actinomycetota</taxon>
        <taxon>Actinomycetes</taxon>
        <taxon>Micrococcales</taxon>
        <taxon>Micrococcaceae</taxon>
        <taxon>Renibacterium</taxon>
    </lineage>
</organism>
<evidence type="ECO:0000313" key="2">
    <source>
        <dbReference type="Proteomes" id="UP000002007"/>
    </source>
</evidence>
<dbReference type="HOGENOM" id="CLU_3366862_0_0_11"/>
<accession>A9WNL3</accession>
<dbReference type="Proteomes" id="UP000002007">
    <property type="component" value="Chromosome"/>
</dbReference>
<dbReference type="STRING" id="288705.RSal33209_1495"/>
<gene>
    <name evidence="1" type="ordered locus">RSal33209_1495</name>
</gene>
<sequence>MQRPSARCTQTGYTTILADRALHTSPAAAAKLLPW</sequence>